<feature type="transmembrane region" description="Helical" evidence="8">
    <location>
        <begin position="217"/>
        <end position="239"/>
    </location>
</feature>
<keyword evidence="3" id="KW-1003">Cell membrane</keyword>
<feature type="transmembrane region" description="Helical" evidence="8">
    <location>
        <begin position="81"/>
        <end position="104"/>
    </location>
</feature>
<sequence>MKKIFSQLIFPSSLLATTIVGAGMFALPYLFNKVGVATGLFYLFFFGAVFALIHLMYADIIVRTPENKRFSGYAKIYLGQFGHWSSIFMTIFGALLVLTIYLILSVSFVKLILPTAPDIYIISIFWLLSSLAIFFSINELAMSDFFIFLAMVALIFIVFGFGFSGGLEKIKTIPLFDFSNIFLPFGAVLFSMYGRSAIPALLGYFRNNGQSPVKGKWPIIIGSVAPVFIYAFFIFGILGLSNGVSQDAVSGLVKNLSSIILWILGTLGIISLWSTYIIIGRDIKKSLEHDFNIPLVFSGLVVVVAPILFYMAGFQNFLQLVEFIGAVIIGLEGIFIVLMWLRASKIASEHKFINKLNPLLVGLLLLVFIGGILYKVIE</sequence>
<accession>A0A2M7Q755</accession>
<evidence type="ECO:0000256" key="2">
    <source>
        <dbReference type="ARBA" id="ARBA00022448"/>
    </source>
</evidence>
<comment type="caution">
    <text evidence="9">The sequence shown here is derived from an EMBL/GenBank/DDBJ whole genome shotgun (WGS) entry which is preliminary data.</text>
</comment>
<evidence type="ECO:0000256" key="3">
    <source>
        <dbReference type="ARBA" id="ARBA00022475"/>
    </source>
</evidence>
<feature type="transmembrane region" description="Helical" evidence="8">
    <location>
        <begin position="183"/>
        <end position="205"/>
    </location>
</feature>
<dbReference type="AlphaFoldDB" id="A0A2M7Q755"/>
<keyword evidence="6 8" id="KW-1133">Transmembrane helix</keyword>
<dbReference type="GO" id="GO:0003333">
    <property type="term" value="P:amino acid transmembrane transport"/>
    <property type="evidence" value="ECO:0007669"/>
    <property type="project" value="InterPro"/>
</dbReference>
<proteinExistence type="predicted"/>
<evidence type="ECO:0000256" key="4">
    <source>
        <dbReference type="ARBA" id="ARBA00022519"/>
    </source>
</evidence>
<feature type="transmembrane region" description="Helical" evidence="8">
    <location>
        <begin position="323"/>
        <end position="344"/>
    </location>
</feature>
<keyword evidence="7 8" id="KW-0472">Membrane</keyword>
<feature type="transmembrane region" description="Helical" evidence="8">
    <location>
        <begin position="119"/>
        <end position="138"/>
    </location>
</feature>
<protein>
    <recommendedName>
        <fullName evidence="11">Amino acid transporter transmembrane domain-containing protein</fullName>
    </recommendedName>
</protein>
<evidence type="ECO:0000256" key="7">
    <source>
        <dbReference type="ARBA" id="ARBA00023136"/>
    </source>
</evidence>
<dbReference type="InterPro" id="IPR018227">
    <property type="entry name" value="Amino_acid_transport_2"/>
</dbReference>
<feature type="transmembrane region" description="Helical" evidence="8">
    <location>
        <begin position="356"/>
        <end position="377"/>
    </location>
</feature>
<dbReference type="Gene3D" id="1.20.1740.10">
    <property type="entry name" value="Amino acid/polyamine transporter I"/>
    <property type="match status" value="1"/>
</dbReference>
<evidence type="ECO:0000313" key="9">
    <source>
        <dbReference type="EMBL" id="PIY59238.1"/>
    </source>
</evidence>
<evidence type="ECO:0008006" key="11">
    <source>
        <dbReference type="Google" id="ProtNLM"/>
    </source>
</evidence>
<dbReference type="GO" id="GO:0005886">
    <property type="term" value="C:plasma membrane"/>
    <property type="evidence" value="ECO:0007669"/>
    <property type="project" value="UniProtKB-SubCell"/>
</dbReference>
<evidence type="ECO:0000313" key="10">
    <source>
        <dbReference type="Proteomes" id="UP000230363"/>
    </source>
</evidence>
<feature type="transmembrane region" description="Helical" evidence="8">
    <location>
        <begin position="291"/>
        <end position="311"/>
    </location>
</feature>
<organism evidence="9 10">
    <name type="scientific">Candidatus Wolfebacteria bacterium CG_4_10_14_0_8_um_filter_37_11</name>
    <dbReference type="NCBI Taxonomy" id="1975062"/>
    <lineage>
        <taxon>Bacteria</taxon>
        <taxon>Candidatus Wolfeibacteriota</taxon>
    </lineage>
</organism>
<evidence type="ECO:0000256" key="1">
    <source>
        <dbReference type="ARBA" id="ARBA00004429"/>
    </source>
</evidence>
<evidence type="ECO:0000256" key="6">
    <source>
        <dbReference type="ARBA" id="ARBA00022989"/>
    </source>
</evidence>
<feature type="transmembrane region" description="Helical" evidence="8">
    <location>
        <begin position="145"/>
        <end position="163"/>
    </location>
</feature>
<feature type="transmembrane region" description="Helical" evidence="8">
    <location>
        <begin position="37"/>
        <end position="60"/>
    </location>
</feature>
<feature type="transmembrane region" description="Helical" evidence="8">
    <location>
        <begin position="12"/>
        <end position="31"/>
    </location>
</feature>
<evidence type="ECO:0000256" key="8">
    <source>
        <dbReference type="SAM" id="Phobius"/>
    </source>
</evidence>
<reference evidence="10" key="1">
    <citation type="submission" date="2017-09" db="EMBL/GenBank/DDBJ databases">
        <title>Depth-based differentiation of microbial function through sediment-hosted aquifers and enrichment of novel symbionts in the deep terrestrial subsurface.</title>
        <authorList>
            <person name="Probst A.J."/>
            <person name="Ladd B."/>
            <person name="Jarett J.K."/>
            <person name="Geller-Mcgrath D.E."/>
            <person name="Sieber C.M.K."/>
            <person name="Emerson J.B."/>
            <person name="Anantharaman K."/>
            <person name="Thomas B.C."/>
            <person name="Malmstrom R."/>
            <person name="Stieglmeier M."/>
            <person name="Klingl A."/>
            <person name="Woyke T."/>
            <person name="Ryan C.M."/>
            <person name="Banfield J.F."/>
        </authorList>
    </citation>
    <scope>NUCLEOTIDE SEQUENCE [LARGE SCALE GENOMIC DNA]</scope>
</reference>
<name>A0A2M7Q755_9BACT</name>
<dbReference type="Pfam" id="PF03222">
    <property type="entry name" value="Trp_Tyr_perm"/>
    <property type="match status" value="1"/>
</dbReference>
<dbReference type="EMBL" id="PFKZ01000107">
    <property type="protein sequence ID" value="PIY59238.1"/>
    <property type="molecule type" value="Genomic_DNA"/>
</dbReference>
<keyword evidence="4" id="KW-0997">Cell inner membrane</keyword>
<comment type="subcellular location">
    <subcellularLocation>
        <location evidence="1">Cell inner membrane</location>
        <topology evidence="1">Multi-pass membrane protein</topology>
    </subcellularLocation>
</comment>
<keyword evidence="2" id="KW-0813">Transport</keyword>
<evidence type="ECO:0000256" key="5">
    <source>
        <dbReference type="ARBA" id="ARBA00022692"/>
    </source>
</evidence>
<gene>
    <name evidence="9" type="ORF">COY96_02940</name>
</gene>
<keyword evidence="5 8" id="KW-0812">Transmembrane</keyword>
<feature type="transmembrane region" description="Helical" evidence="8">
    <location>
        <begin position="259"/>
        <end position="279"/>
    </location>
</feature>
<dbReference type="Proteomes" id="UP000230363">
    <property type="component" value="Unassembled WGS sequence"/>
</dbReference>